<keyword evidence="16" id="KW-1185">Reference proteome</keyword>
<comment type="similarity">
    <text evidence="2">Belongs to the protein kinase superfamily. CK1 Ser/Thr protein kinase family. Casein kinase I subfamily.</text>
</comment>
<evidence type="ECO:0000256" key="3">
    <source>
        <dbReference type="ARBA" id="ARBA00011245"/>
    </source>
</evidence>
<dbReference type="FunFam" id="3.30.200.20:FF:000538">
    <property type="entry name" value="Putative Casein kinase I"/>
    <property type="match status" value="1"/>
</dbReference>
<dbReference type="PANTHER" id="PTHR11909">
    <property type="entry name" value="CASEIN KINASE-RELATED"/>
    <property type="match status" value="1"/>
</dbReference>
<evidence type="ECO:0000256" key="4">
    <source>
        <dbReference type="ARBA" id="ARBA00012513"/>
    </source>
</evidence>
<dbReference type="EMBL" id="JAGGNH010000009">
    <property type="protein sequence ID" value="KAJ0963720.1"/>
    <property type="molecule type" value="Genomic_DNA"/>
</dbReference>
<dbReference type="PROSITE" id="PS50011">
    <property type="entry name" value="PROTEIN_KINASE_DOM"/>
    <property type="match status" value="1"/>
</dbReference>
<dbReference type="AlphaFoldDB" id="A0A9D5H5C9"/>
<dbReference type="EC" id="2.7.11.1" evidence="4"/>
<accession>A0A9D5H5C9</accession>
<evidence type="ECO:0000256" key="13">
    <source>
        <dbReference type="SAM" id="MobiDB-lite"/>
    </source>
</evidence>
<dbReference type="CDD" id="cd14125">
    <property type="entry name" value="STKc_CK1_delta_epsilon"/>
    <property type="match status" value="1"/>
</dbReference>
<dbReference type="PROSITE" id="PS00108">
    <property type="entry name" value="PROTEIN_KINASE_ST"/>
    <property type="match status" value="1"/>
</dbReference>
<dbReference type="GO" id="GO:0005524">
    <property type="term" value="F:ATP binding"/>
    <property type="evidence" value="ECO:0007669"/>
    <property type="project" value="UniProtKB-KW"/>
</dbReference>
<dbReference type="SUPFAM" id="SSF56112">
    <property type="entry name" value="Protein kinase-like (PK-like)"/>
    <property type="match status" value="1"/>
</dbReference>
<dbReference type="Gene3D" id="1.10.510.10">
    <property type="entry name" value="Transferase(Phosphotransferase) domain 1"/>
    <property type="match status" value="1"/>
</dbReference>
<feature type="compositionally biased region" description="Low complexity" evidence="13">
    <location>
        <begin position="371"/>
        <end position="385"/>
    </location>
</feature>
<protein>
    <recommendedName>
        <fullName evidence="4">non-specific serine/threonine protein kinase</fullName>
        <ecNumber evidence="4">2.7.11.1</ecNumber>
    </recommendedName>
</protein>
<evidence type="ECO:0000256" key="9">
    <source>
        <dbReference type="ARBA" id="ARBA00022777"/>
    </source>
</evidence>
<comment type="subunit">
    <text evidence="3">Monomer.</text>
</comment>
<feature type="compositionally biased region" description="Basic and acidic residues" evidence="13">
    <location>
        <begin position="345"/>
        <end position="358"/>
    </location>
</feature>
<feature type="compositionally biased region" description="Low complexity" evidence="13">
    <location>
        <begin position="417"/>
        <end position="428"/>
    </location>
</feature>
<dbReference type="Pfam" id="PF00069">
    <property type="entry name" value="Pkinase"/>
    <property type="match status" value="1"/>
</dbReference>
<evidence type="ECO:0000256" key="10">
    <source>
        <dbReference type="ARBA" id="ARBA00022840"/>
    </source>
</evidence>
<evidence type="ECO:0000256" key="2">
    <source>
        <dbReference type="ARBA" id="ARBA00005926"/>
    </source>
</evidence>
<feature type="compositionally biased region" description="Basic and acidic residues" evidence="13">
    <location>
        <begin position="313"/>
        <end position="323"/>
    </location>
</feature>
<reference evidence="15" key="1">
    <citation type="submission" date="2021-03" db="EMBL/GenBank/DDBJ databases">
        <authorList>
            <person name="Li Z."/>
            <person name="Yang C."/>
        </authorList>
    </citation>
    <scope>NUCLEOTIDE SEQUENCE</scope>
    <source>
        <strain evidence="15">Dzin_1.0</strain>
        <tissue evidence="15">Leaf</tissue>
    </source>
</reference>
<feature type="region of interest" description="Disordered" evidence="13">
    <location>
        <begin position="338"/>
        <end position="438"/>
    </location>
</feature>
<evidence type="ECO:0000313" key="15">
    <source>
        <dbReference type="EMBL" id="KAJ0963720.1"/>
    </source>
</evidence>
<name>A0A9D5H5C9_9LILI</name>
<evidence type="ECO:0000256" key="5">
    <source>
        <dbReference type="ARBA" id="ARBA00022490"/>
    </source>
</evidence>
<dbReference type="InterPro" id="IPR000719">
    <property type="entry name" value="Prot_kinase_dom"/>
</dbReference>
<keyword evidence="7" id="KW-0808">Transferase</keyword>
<comment type="catalytic activity">
    <reaction evidence="12">
        <text>L-seryl-[protein] + ATP = O-phospho-L-seryl-[protein] + ADP + H(+)</text>
        <dbReference type="Rhea" id="RHEA:17989"/>
        <dbReference type="Rhea" id="RHEA-COMP:9863"/>
        <dbReference type="Rhea" id="RHEA-COMP:11604"/>
        <dbReference type="ChEBI" id="CHEBI:15378"/>
        <dbReference type="ChEBI" id="CHEBI:29999"/>
        <dbReference type="ChEBI" id="CHEBI:30616"/>
        <dbReference type="ChEBI" id="CHEBI:83421"/>
        <dbReference type="ChEBI" id="CHEBI:456216"/>
        <dbReference type="EC" id="2.7.11.1"/>
    </reaction>
</comment>
<dbReference type="GO" id="GO:0005737">
    <property type="term" value="C:cytoplasm"/>
    <property type="evidence" value="ECO:0007669"/>
    <property type="project" value="UniProtKB-SubCell"/>
</dbReference>
<feature type="domain" description="Protein kinase" evidence="14">
    <location>
        <begin position="9"/>
        <end position="272"/>
    </location>
</feature>
<evidence type="ECO:0000313" key="16">
    <source>
        <dbReference type="Proteomes" id="UP001085076"/>
    </source>
</evidence>
<comment type="caution">
    <text evidence="15">The sequence shown here is derived from an EMBL/GenBank/DDBJ whole genome shotgun (WGS) entry which is preliminary data.</text>
</comment>
<dbReference type="SMART" id="SM00220">
    <property type="entry name" value="S_TKc"/>
    <property type="match status" value="1"/>
</dbReference>
<dbReference type="FunFam" id="1.10.510.10:FF:000164">
    <property type="entry name" value="Casein kinase 1-like protein"/>
    <property type="match status" value="1"/>
</dbReference>
<dbReference type="OrthoDB" id="5800476at2759"/>
<dbReference type="Proteomes" id="UP001085076">
    <property type="component" value="Miscellaneous, Linkage group lg09"/>
</dbReference>
<keyword evidence="9" id="KW-0418">Kinase</keyword>
<dbReference type="InterPro" id="IPR050235">
    <property type="entry name" value="CK1_Ser-Thr_kinase"/>
</dbReference>
<dbReference type="GO" id="GO:0004674">
    <property type="term" value="F:protein serine/threonine kinase activity"/>
    <property type="evidence" value="ECO:0007669"/>
    <property type="project" value="UniProtKB-KW"/>
</dbReference>
<feature type="compositionally biased region" description="Polar residues" evidence="13">
    <location>
        <begin position="429"/>
        <end position="438"/>
    </location>
</feature>
<evidence type="ECO:0000256" key="12">
    <source>
        <dbReference type="ARBA" id="ARBA00048679"/>
    </source>
</evidence>
<evidence type="ECO:0000256" key="8">
    <source>
        <dbReference type="ARBA" id="ARBA00022741"/>
    </source>
</evidence>
<dbReference type="InterPro" id="IPR008271">
    <property type="entry name" value="Ser/Thr_kinase_AS"/>
</dbReference>
<keyword evidence="8" id="KW-0547">Nucleotide-binding</keyword>
<comment type="subcellular location">
    <subcellularLocation>
        <location evidence="1">Cytoplasm</location>
    </subcellularLocation>
</comment>
<gene>
    <name evidence="15" type="ORF">J5N97_028842</name>
</gene>
<reference evidence="15" key="2">
    <citation type="journal article" date="2022" name="Hortic Res">
        <title>The genome of Dioscorea zingiberensis sheds light on the biosynthesis, origin and evolution of the medicinally important diosgenin saponins.</title>
        <authorList>
            <person name="Li Y."/>
            <person name="Tan C."/>
            <person name="Li Z."/>
            <person name="Guo J."/>
            <person name="Li S."/>
            <person name="Chen X."/>
            <person name="Wang C."/>
            <person name="Dai X."/>
            <person name="Yang H."/>
            <person name="Song W."/>
            <person name="Hou L."/>
            <person name="Xu J."/>
            <person name="Tong Z."/>
            <person name="Xu A."/>
            <person name="Yuan X."/>
            <person name="Wang W."/>
            <person name="Yang Q."/>
            <person name="Chen L."/>
            <person name="Sun Z."/>
            <person name="Wang K."/>
            <person name="Pan B."/>
            <person name="Chen J."/>
            <person name="Bao Y."/>
            <person name="Liu F."/>
            <person name="Qi X."/>
            <person name="Gang D.R."/>
            <person name="Wen J."/>
            <person name="Li J."/>
        </authorList>
    </citation>
    <scope>NUCLEOTIDE SEQUENCE</scope>
    <source>
        <strain evidence="15">Dzin_1.0</strain>
    </source>
</reference>
<keyword evidence="5" id="KW-0963">Cytoplasm</keyword>
<dbReference type="InterPro" id="IPR011009">
    <property type="entry name" value="Kinase-like_dom_sf"/>
</dbReference>
<proteinExistence type="inferred from homology"/>
<organism evidence="15 16">
    <name type="scientific">Dioscorea zingiberensis</name>
    <dbReference type="NCBI Taxonomy" id="325984"/>
    <lineage>
        <taxon>Eukaryota</taxon>
        <taxon>Viridiplantae</taxon>
        <taxon>Streptophyta</taxon>
        <taxon>Embryophyta</taxon>
        <taxon>Tracheophyta</taxon>
        <taxon>Spermatophyta</taxon>
        <taxon>Magnoliopsida</taxon>
        <taxon>Liliopsida</taxon>
        <taxon>Dioscoreales</taxon>
        <taxon>Dioscoreaceae</taxon>
        <taxon>Dioscorea</taxon>
    </lineage>
</organism>
<evidence type="ECO:0000256" key="6">
    <source>
        <dbReference type="ARBA" id="ARBA00022527"/>
    </source>
</evidence>
<evidence type="ECO:0000256" key="11">
    <source>
        <dbReference type="ARBA" id="ARBA00047899"/>
    </source>
</evidence>
<evidence type="ECO:0000259" key="14">
    <source>
        <dbReference type="PROSITE" id="PS50011"/>
    </source>
</evidence>
<sequence length="438" mass="49397">MEHVVGGKFKLGRKIGSGSFGELYLGVNIQTGEEVGIKLEPVKTKHPQLHYESKLYMLLQGGTGIPHLKWFGVEGEYNAMVIDLLGPSLEDLFNYCNRKLSLKSVLMLADQLINRVEYMHSQGFLHRDIKPDNFLMGLGRRANQVYIIDYGLAKKYRDLQTHKHIPYRENKNLTGTARYASVNTHLGVEQSRRDDLESLGYVLILPWQGLKAGTKKQKYDKISEKKMLTPVEVLCKSYPSEFISYFHYCRSLRFEDKPDYSYLKRLFRDLFIREGYQFDYVFDWTVLKYPQIGSNVRPRLGGRTSGAVGPSVGRDEETSVGEEIRDRFSGAVEVFARRNSSGSGHHGDNSKHRIHEDAPTSSKDAQDSRNGSLSKKAIISSSRLSSGERSEQQFSRTSRLVSSSTGRSSNVQRIHHSAGLESGSSSLSRNTASPSPRG</sequence>
<keyword evidence="6" id="KW-0723">Serine/threonine-protein kinase</keyword>
<keyword evidence="10" id="KW-0067">ATP-binding</keyword>
<feature type="compositionally biased region" description="Low complexity" evidence="13">
    <location>
        <begin position="395"/>
        <end position="409"/>
    </location>
</feature>
<comment type="catalytic activity">
    <reaction evidence="11">
        <text>L-threonyl-[protein] + ATP = O-phospho-L-threonyl-[protein] + ADP + H(+)</text>
        <dbReference type="Rhea" id="RHEA:46608"/>
        <dbReference type="Rhea" id="RHEA-COMP:11060"/>
        <dbReference type="Rhea" id="RHEA-COMP:11605"/>
        <dbReference type="ChEBI" id="CHEBI:15378"/>
        <dbReference type="ChEBI" id="CHEBI:30013"/>
        <dbReference type="ChEBI" id="CHEBI:30616"/>
        <dbReference type="ChEBI" id="CHEBI:61977"/>
        <dbReference type="ChEBI" id="CHEBI:456216"/>
        <dbReference type="EC" id="2.7.11.1"/>
    </reaction>
</comment>
<evidence type="ECO:0000256" key="7">
    <source>
        <dbReference type="ARBA" id="ARBA00022679"/>
    </source>
</evidence>
<feature type="region of interest" description="Disordered" evidence="13">
    <location>
        <begin position="298"/>
        <end position="323"/>
    </location>
</feature>
<evidence type="ECO:0000256" key="1">
    <source>
        <dbReference type="ARBA" id="ARBA00004496"/>
    </source>
</evidence>